<evidence type="ECO:0000313" key="3">
    <source>
        <dbReference type="Proteomes" id="UP000051586"/>
    </source>
</evidence>
<reference evidence="2 3" key="1">
    <citation type="journal article" date="2015" name="Genome Announc.">
        <title>Expanding the biotechnology potential of lactobacilli through comparative genomics of 213 strains and associated genera.</title>
        <authorList>
            <person name="Sun Z."/>
            <person name="Harris H.M."/>
            <person name="McCann A."/>
            <person name="Guo C."/>
            <person name="Argimon S."/>
            <person name="Zhang W."/>
            <person name="Yang X."/>
            <person name="Jeffery I.B."/>
            <person name="Cooney J.C."/>
            <person name="Kagawa T.F."/>
            <person name="Liu W."/>
            <person name="Song Y."/>
            <person name="Salvetti E."/>
            <person name="Wrobel A."/>
            <person name="Rasinkangas P."/>
            <person name="Parkhill J."/>
            <person name="Rea M.C."/>
            <person name="O'Sullivan O."/>
            <person name="Ritari J."/>
            <person name="Douillard F.P."/>
            <person name="Paul Ross R."/>
            <person name="Yang R."/>
            <person name="Briner A.E."/>
            <person name="Felis G.E."/>
            <person name="de Vos W.M."/>
            <person name="Barrangou R."/>
            <person name="Klaenhammer T.R."/>
            <person name="Caufield P.W."/>
            <person name="Cui Y."/>
            <person name="Zhang H."/>
            <person name="O'Toole P.W."/>
        </authorList>
    </citation>
    <scope>NUCLEOTIDE SEQUENCE [LARGE SCALE GENOMIC DNA]</scope>
    <source>
        <strain evidence="2 3">DSM 22689</strain>
    </source>
</reference>
<proteinExistence type="predicted"/>
<dbReference type="AlphaFoldDB" id="A0A0R2CIN5"/>
<protein>
    <submittedName>
        <fullName evidence="2">Uncharacterized protein</fullName>
    </submittedName>
</protein>
<feature type="transmembrane region" description="Helical" evidence="1">
    <location>
        <begin position="135"/>
        <end position="156"/>
    </location>
</feature>
<keyword evidence="1" id="KW-1133">Transmembrane helix</keyword>
<dbReference type="PATRIC" id="fig|1423745.4.peg.922"/>
<accession>A0A0R2CIN5</accession>
<dbReference type="STRING" id="1423745.GCA_001311215_01616"/>
<organism evidence="2 3">
    <name type="scientific">Fructilactobacillus florum DSM 22689 = JCM 16035</name>
    <dbReference type="NCBI Taxonomy" id="1423745"/>
    <lineage>
        <taxon>Bacteria</taxon>
        <taxon>Bacillati</taxon>
        <taxon>Bacillota</taxon>
        <taxon>Bacilli</taxon>
        <taxon>Lactobacillales</taxon>
        <taxon>Lactobacillaceae</taxon>
        <taxon>Fructilactobacillus</taxon>
    </lineage>
</organism>
<feature type="transmembrane region" description="Helical" evidence="1">
    <location>
        <begin position="232"/>
        <end position="252"/>
    </location>
</feature>
<evidence type="ECO:0000313" key="2">
    <source>
        <dbReference type="EMBL" id="KRM91351.1"/>
    </source>
</evidence>
<keyword evidence="1" id="KW-0812">Transmembrane</keyword>
<feature type="transmembrane region" description="Helical" evidence="1">
    <location>
        <begin position="197"/>
        <end position="220"/>
    </location>
</feature>
<dbReference type="EMBL" id="AYZI01000005">
    <property type="protein sequence ID" value="KRM91351.1"/>
    <property type="molecule type" value="Genomic_DNA"/>
</dbReference>
<dbReference type="Proteomes" id="UP000051586">
    <property type="component" value="Unassembled WGS sequence"/>
</dbReference>
<name>A0A0R2CIN5_9LACO</name>
<comment type="caution">
    <text evidence="2">The sequence shown here is derived from an EMBL/GenBank/DDBJ whole genome shotgun (WGS) entry which is preliminary data.</text>
</comment>
<sequence length="273" mass="31209">MVMERGNAKLYGIRFNLDHQTSSASPTDSQWFLPPYAWLEKDDQWYLIKIFTPWIANLFPRYLTKFPHQAWQVTPDEVLNNDIFRLHEYHQPNLDYAASGSLGAAGGYSGIGALPLVLIGIFLPTDNKLSFWPAYLLYFATILISYFFFSFLMKFYNYVTVGSSKNPIKNYSELEAQIKSISQTHVKKHVLISQIKTLSGLVIVIKVVCLTLFLIVFLPFTYGAYRSSTSMVVFMGIIVGMDTFFFLVLGCFKFPSRITISNHVDQIIVSKIE</sequence>
<gene>
    <name evidence="2" type="ORF">FC87_GL000861</name>
</gene>
<evidence type="ECO:0000256" key="1">
    <source>
        <dbReference type="SAM" id="Phobius"/>
    </source>
</evidence>
<feature type="transmembrane region" description="Helical" evidence="1">
    <location>
        <begin position="102"/>
        <end position="123"/>
    </location>
</feature>
<keyword evidence="1" id="KW-0472">Membrane</keyword>